<keyword evidence="3" id="KW-1185">Reference proteome</keyword>
<evidence type="ECO:0000313" key="3">
    <source>
        <dbReference type="Proteomes" id="UP001367508"/>
    </source>
</evidence>
<dbReference type="PANTHER" id="PTHR34125:SF7">
    <property type="entry name" value="TRANSMEMBRANE PROTEIN"/>
    <property type="match status" value="1"/>
</dbReference>
<keyword evidence="1" id="KW-1133">Transmembrane helix</keyword>
<gene>
    <name evidence="2" type="ORF">VNO77_06011</name>
</gene>
<name>A0AAN9N037_CANGL</name>
<protein>
    <submittedName>
        <fullName evidence="2">Uncharacterized protein</fullName>
    </submittedName>
</protein>
<dbReference type="Proteomes" id="UP001367508">
    <property type="component" value="Unassembled WGS sequence"/>
</dbReference>
<evidence type="ECO:0000313" key="2">
    <source>
        <dbReference type="EMBL" id="KAK7363852.1"/>
    </source>
</evidence>
<sequence length="211" mass="23860">MELSIQLQHDAMDSDIESKVPETDSNGIHIMIEKRLVDLDSRTCRSLRLFTLSSWRRYHHSPERRIGICAFPVQLVYKTIPIGLSISFEVNILRWNYGLGRKNFLIAPLLYNQGAMDVPKKLLRYRYHISIAVAVSLSLSFLLYTAPRILTILAYFWPLFASTIVLLVAIIAFGGVSKFSIEGHGEKAGGELLDYVALAGMSEHTEEAQNF</sequence>
<feature type="transmembrane region" description="Helical" evidence="1">
    <location>
        <begin position="125"/>
        <end position="146"/>
    </location>
</feature>
<keyword evidence="1" id="KW-0812">Transmembrane</keyword>
<evidence type="ECO:0000256" key="1">
    <source>
        <dbReference type="SAM" id="Phobius"/>
    </source>
</evidence>
<dbReference type="PANTHER" id="PTHR34125">
    <property type="entry name" value="OS01G0762900 PROTEIN"/>
    <property type="match status" value="1"/>
</dbReference>
<comment type="caution">
    <text evidence="2">The sequence shown here is derived from an EMBL/GenBank/DDBJ whole genome shotgun (WGS) entry which is preliminary data.</text>
</comment>
<proteinExistence type="predicted"/>
<dbReference type="EMBL" id="JAYMYQ010000001">
    <property type="protein sequence ID" value="KAK7363852.1"/>
    <property type="molecule type" value="Genomic_DNA"/>
</dbReference>
<keyword evidence="1" id="KW-0472">Membrane</keyword>
<reference evidence="2 3" key="1">
    <citation type="submission" date="2024-01" db="EMBL/GenBank/DDBJ databases">
        <title>The genomes of 5 underutilized Papilionoideae crops provide insights into root nodulation and disease resistanc.</title>
        <authorList>
            <person name="Jiang F."/>
        </authorList>
    </citation>
    <scope>NUCLEOTIDE SEQUENCE [LARGE SCALE GENOMIC DNA]</scope>
    <source>
        <strain evidence="2">LVBAO_FW01</strain>
        <tissue evidence="2">Leaves</tissue>
    </source>
</reference>
<feature type="transmembrane region" description="Helical" evidence="1">
    <location>
        <begin position="152"/>
        <end position="173"/>
    </location>
</feature>
<accession>A0AAN9N037</accession>
<dbReference type="AlphaFoldDB" id="A0AAN9N037"/>
<organism evidence="2 3">
    <name type="scientific">Canavalia gladiata</name>
    <name type="common">Sword bean</name>
    <name type="synonym">Dolichos gladiatus</name>
    <dbReference type="NCBI Taxonomy" id="3824"/>
    <lineage>
        <taxon>Eukaryota</taxon>
        <taxon>Viridiplantae</taxon>
        <taxon>Streptophyta</taxon>
        <taxon>Embryophyta</taxon>
        <taxon>Tracheophyta</taxon>
        <taxon>Spermatophyta</taxon>
        <taxon>Magnoliopsida</taxon>
        <taxon>eudicotyledons</taxon>
        <taxon>Gunneridae</taxon>
        <taxon>Pentapetalae</taxon>
        <taxon>rosids</taxon>
        <taxon>fabids</taxon>
        <taxon>Fabales</taxon>
        <taxon>Fabaceae</taxon>
        <taxon>Papilionoideae</taxon>
        <taxon>50 kb inversion clade</taxon>
        <taxon>NPAAA clade</taxon>
        <taxon>indigoferoid/millettioid clade</taxon>
        <taxon>Phaseoleae</taxon>
        <taxon>Canavalia</taxon>
    </lineage>
</organism>